<feature type="domain" description="F-box/LRR-repeat protein 15/At3g58940/PEG3-like LRR" evidence="2">
    <location>
        <begin position="92"/>
        <end position="208"/>
    </location>
</feature>
<dbReference type="InterPro" id="IPR055411">
    <property type="entry name" value="LRR_FXL15/At3g58940/PEG3-like"/>
</dbReference>
<evidence type="ECO:0000313" key="4">
    <source>
        <dbReference type="Proteomes" id="UP000694240"/>
    </source>
</evidence>
<dbReference type="PANTHER" id="PTHR31293:SF23">
    <property type="entry name" value="F-BOX DOMAIN-CONTAINING PROTEIN"/>
    <property type="match status" value="1"/>
</dbReference>
<evidence type="ECO:0000259" key="2">
    <source>
        <dbReference type="Pfam" id="PF24758"/>
    </source>
</evidence>
<keyword evidence="4" id="KW-1185">Reference proteome</keyword>
<reference evidence="3 4" key="1">
    <citation type="submission" date="2020-12" db="EMBL/GenBank/DDBJ databases">
        <title>Concerted genomic and epigenomic changes stabilize Arabidopsis allopolyploids.</title>
        <authorList>
            <person name="Chen Z."/>
        </authorList>
    </citation>
    <scope>NUCLEOTIDE SEQUENCE [LARGE SCALE GENOMIC DNA]</scope>
    <source>
        <strain evidence="3">Allo738</strain>
        <tissue evidence="3">Leaf</tissue>
    </source>
</reference>
<accession>A0A8T2A8G4</accession>
<feature type="region of interest" description="Disordered" evidence="1">
    <location>
        <begin position="522"/>
        <end position="566"/>
    </location>
</feature>
<dbReference type="InterPro" id="IPR055294">
    <property type="entry name" value="FBL60-like"/>
</dbReference>
<feature type="domain" description="F-box/LRR-repeat protein 15/At3g58940/PEG3-like LRR" evidence="2">
    <location>
        <begin position="377"/>
        <end position="467"/>
    </location>
</feature>
<dbReference type="InterPro" id="IPR053781">
    <property type="entry name" value="F-box_AtFBL13-like"/>
</dbReference>
<feature type="region of interest" description="Disordered" evidence="1">
    <location>
        <begin position="655"/>
        <end position="756"/>
    </location>
</feature>
<sequence length="852" mass="97260">MGSKDYISNLPDEILGKILSLLWTNRAACTAVLSKRWRNLLALVDNLDLNDASGNHRYFCDFVDRTLSLLSNSTTVKRFSLNCDFEHDDSRVESWIRTVLKRGFLELHLETSRMHCIDTEVFTSNTLVELTICGQFYAEGRLPPGGVFFPALKSLSLVSVEFKDVEMYQDFISGCPVLEELFLHYDNETTCPAWNGLVSSPSIKRLNIYHNLPELRFEAYDECWFKTPSLMYLEYSSHVAEKYVVDFGSLIEARLDLRSWKRLIYENEGESDEDENEEEDEIFGDVTDLVKGISNVKTLHLYSDSLEVFHLCCDTMPVFHNLVTLSFESDKEIGWQVVPLLLNKSPNLETLIIKTALTRGCLELYLDIIFLDTIEIDVFTSKTLVNLTICTGIYPDRRLPSGSVIFPALKKLSLILVMFEDYEIYQDIISGCPVLEDLFLYYSEARFPPNWSGTVLSPSIKRLTIYHHFPSYREAQDDVFFKTPNLVYLDYYSYVADQYEVYLGSLVEARLNIRSWERRRMVDDEDSDTENYDDDDEDGDTENDDDDNDDGDDDDDDDDDEYGEDAVGDVTGLVAGISNVKTLHLSYDSLEVFHFCCKSMPVFQNLVTLSFESNKNRGWQVVPLLLSNSPNLETLVIKGLVHEVTDRCGNACPCKIPKKKKKKKKEEEEFLPNPPHEETNPSPREPTLSPEVLNPPHEETTPSPREPTLSPEGPNMSHEETNASPREPTLSPEGPSPPHQETNPSPREPTLSPVEPNQPLAQFALRRLHGCSFFGCTHGVAQVMRYCSQDHSQMANNDKDMAYVLVDDFFNVQERNARCIISAMKKEEGIMTGIATIQDSTIFNKIPWEWED</sequence>
<dbReference type="Pfam" id="PF24758">
    <property type="entry name" value="LRR_At5g56370"/>
    <property type="match status" value="2"/>
</dbReference>
<comment type="caution">
    <text evidence="3">The sequence shown here is derived from an EMBL/GenBank/DDBJ whole genome shotgun (WGS) entry which is preliminary data.</text>
</comment>
<gene>
    <name evidence="3" type="ORF">ISN45_Aa04g017410</name>
</gene>
<proteinExistence type="predicted"/>
<evidence type="ECO:0000256" key="1">
    <source>
        <dbReference type="SAM" id="MobiDB-lite"/>
    </source>
</evidence>
<dbReference type="Proteomes" id="UP000694240">
    <property type="component" value="Chromosome 9"/>
</dbReference>
<dbReference type="CDD" id="cd22160">
    <property type="entry name" value="F-box_AtFBL13-like"/>
    <property type="match status" value="1"/>
</dbReference>
<feature type="compositionally biased region" description="Acidic residues" evidence="1">
    <location>
        <begin position="523"/>
        <end position="566"/>
    </location>
</feature>
<dbReference type="PANTHER" id="PTHR31293">
    <property type="entry name" value="RNI-LIKE SUPERFAMILY PROTEIN"/>
    <property type="match status" value="1"/>
</dbReference>
<organism evidence="3 4">
    <name type="scientific">Arabidopsis thaliana x Arabidopsis arenosa</name>
    <dbReference type="NCBI Taxonomy" id="1240361"/>
    <lineage>
        <taxon>Eukaryota</taxon>
        <taxon>Viridiplantae</taxon>
        <taxon>Streptophyta</taxon>
        <taxon>Embryophyta</taxon>
        <taxon>Tracheophyta</taxon>
        <taxon>Spermatophyta</taxon>
        <taxon>Magnoliopsida</taxon>
        <taxon>eudicotyledons</taxon>
        <taxon>Gunneridae</taxon>
        <taxon>Pentapetalae</taxon>
        <taxon>rosids</taxon>
        <taxon>malvids</taxon>
        <taxon>Brassicales</taxon>
        <taxon>Brassicaceae</taxon>
        <taxon>Camelineae</taxon>
        <taxon>Arabidopsis</taxon>
    </lineage>
</organism>
<dbReference type="EMBL" id="JAEFBK010000009">
    <property type="protein sequence ID" value="KAG7568975.1"/>
    <property type="molecule type" value="Genomic_DNA"/>
</dbReference>
<evidence type="ECO:0000313" key="3">
    <source>
        <dbReference type="EMBL" id="KAG7568975.1"/>
    </source>
</evidence>
<protein>
    <submittedName>
        <fullName evidence="3">Leucine-rich repeat 2</fullName>
    </submittedName>
</protein>
<dbReference type="AlphaFoldDB" id="A0A8T2A8G4"/>
<name>A0A8T2A8G4_9BRAS</name>